<comment type="subcellular location">
    <subcellularLocation>
        <location evidence="1">Cell outer membrane</location>
        <topology evidence="1">Multi-pass membrane protein</topology>
    </subcellularLocation>
</comment>
<organism evidence="9 10">
    <name type="scientific">Gillisia hiemivivida</name>
    <dbReference type="NCBI Taxonomy" id="291190"/>
    <lineage>
        <taxon>Bacteria</taxon>
        <taxon>Pseudomonadati</taxon>
        <taxon>Bacteroidota</taxon>
        <taxon>Flavobacteriia</taxon>
        <taxon>Flavobacteriales</taxon>
        <taxon>Flavobacteriaceae</taxon>
        <taxon>Gillisia</taxon>
    </lineage>
</organism>
<evidence type="ECO:0000256" key="5">
    <source>
        <dbReference type="ARBA" id="ARBA00022729"/>
    </source>
</evidence>
<evidence type="ECO:0000256" key="2">
    <source>
        <dbReference type="ARBA" id="ARBA00008163"/>
    </source>
</evidence>
<dbReference type="AlphaFoldDB" id="A0A5C6ZMJ8"/>
<dbReference type="SUPFAM" id="SSF56935">
    <property type="entry name" value="Porins"/>
    <property type="match status" value="1"/>
</dbReference>
<dbReference type="OrthoDB" id="9765571at2"/>
<dbReference type="EMBL" id="VORY01000037">
    <property type="protein sequence ID" value="TXD91710.1"/>
    <property type="molecule type" value="Genomic_DNA"/>
</dbReference>
<dbReference type="RefSeq" id="WP_146934961.1">
    <property type="nucleotide sequence ID" value="NZ_CBCSHZ010000041.1"/>
</dbReference>
<reference evidence="9 10" key="1">
    <citation type="submission" date="2019-08" db="EMBL/GenBank/DDBJ databases">
        <title>Genome sequence of Gillisia hiemivivida IC154 (type strain).</title>
        <authorList>
            <person name="Bowman J.P."/>
        </authorList>
    </citation>
    <scope>NUCLEOTIDE SEQUENCE [LARGE SCALE GENOMIC DNA]</scope>
    <source>
        <strain evidence="9 10">IC154</strain>
    </source>
</reference>
<comment type="caution">
    <text evidence="9">The sequence shown here is derived from an EMBL/GenBank/DDBJ whole genome shotgun (WGS) entry which is preliminary data.</text>
</comment>
<keyword evidence="5 8" id="KW-0732">Signal</keyword>
<dbReference type="GO" id="GO:0015483">
    <property type="term" value="F:long-chain fatty acid transporting porin activity"/>
    <property type="evidence" value="ECO:0007669"/>
    <property type="project" value="TreeGrafter"/>
</dbReference>
<dbReference type="GO" id="GO:0009279">
    <property type="term" value="C:cell outer membrane"/>
    <property type="evidence" value="ECO:0007669"/>
    <property type="project" value="UniProtKB-SubCell"/>
</dbReference>
<keyword evidence="3" id="KW-1134">Transmembrane beta strand</keyword>
<evidence type="ECO:0000256" key="3">
    <source>
        <dbReference type="ARBA" id="ARBA00022452"/>
    </source>
</evidence>
<keyword evidence="6" id="KW-0472">Membrane</keyword>
<dbReference type="Pfam" id="PF03349">
    <property type="entry name" value="Toluene_X"/>
    <property type="match status" value="1"/>
</dbReference>
<name>A0A5C6ZMJ8_9FLAO</name>
<dbReference type="PANTHER" id="PTHR35093">
    <property type="entry name" value="OUTER MEMBRANE PROTEIN NMB0088-RELATED"/>
    <property type="match status" value="1"/>
</dbReference>
<dbReference type="InterPro" id="IPR005017">
    <property type="entry name" value="OMPP1/FadL/TodX"/>
</dbReference>
<feature type="signal peptide" evidence="8">
    <location>
        <begin position="1"/>
        <end position="19"/>
    </location>
</feature>
<feature type="chain" id="PRO_5022995563" evidence="8">
    <location>
        <begin position="20"/>
        <end position="503"/>
    </location>
</feature>
<evidence type="ECO:0000313" key="9">
    <source>
        <dbReference type="EMBL" id="TXD91710.1"/>
    </source>
</evidence>
<evidence type="ECO:0000313" key="10">
    <source>
        <dbReference type="Proteomes" id="UP000321367"/>
    </source>
</evidence>
<keyword evidence="7" id="KW-0998">Cell outer membrane</keyword>
<accession>A0A5C6ZMJ8</accession>
<proteinExistence type="inferred from homology"/>
<keyword evidence="4" id="KW-0812">Transmembrane</keyword>
<evidence type="ECO:0000256" key="8">
    <source>
        <dbReference type="SAM" id="SignalP"/>
    </source>
</evidence>
<evidence type="ECO:0000256" key="6">
    <source>
        <dbReference type="ARBA" id="ARBA00023136"/>
    </source>
</evidence>
<protein>
    <submittedName>
        <fullName evidence="9">Transporter</fullName>
    </submittedName>
</protein>
<dbReference type="PANTHER" id="PTHR35093:SF8">
    <property type="entry name" value="OUTER MEMBRANE PROTEIN NMB0088-RELATED"/>
    <property type="match status" value="1"/>
</dbReference>
<evidence type="ECO:0000256" key="1">
    <source>
        <dbReference type="ARBA" id="ARBA00004571"/>
    </source>
</evidence>
<evidence type="ECO:0000256" key="7">
    <source>
        <dbReference type="ARBA" id="ARBA00023237"/>
    </source>
</evidence>
<dbReference type="Gene3D" id="2.40.160.60">
    <property type="entry name" value="Outer membrane protein transport protein (OMPP1/FadL/TodX)"/>
    <property type="match status" value="1"/>
</dbReference>
<sequence length="503" mass="55676">MKKLYTLVIAFLAMTFSQAQDITDAVRYSSDQLSGTARYRAMSGAFGALGGDLSAISINPAGSAIFLSSAATVTLSYNNRQNDTRYFNGVTSNNDSDVYFDQAGAVLVFNSTNENTPWKKFVLGVNYSQNNSFDDSFVAQGSSSNSIDNYFLDYANGVPLGLLETIDNESVTDLYLFLGENEGFGAQQAFLGFQGFIINPDDSDPNNTSYTSNIASGNFDQQYSYIGTGLNGKFAFNFATKYQDFLHLGINLNAHFLNYDRATRLVEENSNNGSETNEIIFSNNLSTTGNGFSLQLGTIANVTENIRLGLTYDTPTWFLIQEQTTQRLETFSDEFSDRVTVNPNVVNVYPDYRLKTPGKLTGSLAVLFGDHGLISFDYSYKDFSNTELRPSNDPEFEFQNNLISDNLKAASTYKIGGEYRIENWSLRGGYRFEESPYENEITLGDLNGYSAGFGYDFGSIKADLSYDHSSRTDNPQLYQVGLINTANIQRDFSSVVLSLSFGI</sequence>
<evidence type="ECO:0000256" key="4">
    <source>
        <dbReference type="ARBA" id="ARBA00022692"/>
    </source>
</evidence>
<gene>
    <name evidence="9" type="ORF">ES724_16185</name>
</gene>
<keyword evidence="10" id="KW-1185">Reference proteome</keyword>
<comment type="similarity">
    <text evidence="2">Belongs to the OmpP1/FadL family.</text>
</comment>
<dbReference type="Proteomes" id="UP000321367">
    <property type="component" value="Unassembled WGS sequence"/>
</dbReference>